<keyword evidence="2" id="KW-1185">Reference proteome</keyword>
<keyword evidence="1" id="KW-0732">Signal</keyword>
<evidence type="ECO:0000313" key="3">
    <source>
        <dbReference type="WBParaSite" id="PSAMB.scaffold6723size8906.g28981.t1"/>
    </source>
</evidence>
<evidence type="ECO:0000256" key="1">
    <source>
        <dbReference type="SAM" id="SignalP"/>
    </source>
</evidence>
<name>A0A914XAC4_9BILA</name>
<organism evidence="2 3">
    <name type="scientific">Plectus sambesii</name>
    <dbReference type="NCBI Taxonomy" id="2011161"/>
    <lineage>
        <taxon>Eukaryota</taxon>
        <taxon>Metazoa</taxon>
        <taxon>Ecdysozoa</taxon>
        <taxon>Nematoda</taxon>
        <taxon>Chromadorea</taxon>
        <taxon>Plectida</taxon>
        <taxon>Plectina</taxon>
        <taxon>Plectoidea</taxon>
        <taxon>Plectidae</taxon>
        <taxon>Plectus</taxon>
    </lineage>
</organism>
<dbReference type="Proteomes" id="UP000887566">
    <property type="component" value="Unplaced"/>
</dbReference>
<reference evidence="3" key="1">
    <citation type="submission" date="2022-11" db="UniProtKB">
        <authorList>
            <consortium name="WormBaseParasite"/>
        </authorList>
    </citation>
    <scope>IDENTIFICATION</scope>
</reference>
<sequence>MAFGVILAMCCLAATASAAPRTKRQLSPAVALENELHPLVHLMSVQDMIKRTAGPSYQLSDRLSPLLLEVQANGKRHAGPSSAVDERLAFLAELQKYGKRQLAPSADISDQFDLLSSLHSIGKRSAVSPADDLEQRLMVSQLVDIGKKRSAAGPSALLASQLELNKLLDDAGR</sequence>
<evidence type="ECO:0000313" key="2">
    <source>
        <dbReference type="Proteomes" id="UP000887566"/>
    </source>
</evidence>
<proteinExistence type="predicted"/>
<dbReference type="AlphaFoldDB" id="A0A914XAC4"/>
<feature type="chain" id="PRO_5036744953" evidence="1">
    <location>
        <begin position="19"/>
        <end position="173"/>
    </location>
</feature>
<dbReference type="WBParaSite" id="PSAMB.scaffold6723size8906.g28981.t1">
    <property type="protein sequence ID" value="PSAMB.scaffold6723size8906.g28981.t1"/>
    <property type="gene ID" value="PSAMB.scaffold6723size8906.g28981"/>
</dbReference>
<feature type="signal peptide" evidence="1">
    <location>
        <begin position="1"/>
        <end position="18"/>
    </location>
</feature>
<accession>A0A914XAC4</accession>
<protein>
    <submittedName>
        <fullName evidence="3">Uncharacterized protein</fullName>
    </submittedName>
</protein>